<dbReference type="Proteomes" id="UP000276133">
    <property type="component" value="Unassembled WGS sequence"/>
</dbReference>
<name>A0A3M7RKF9_BRAPC</name>
<evidence type="ECO:0000313" key="1">
    <source>
        <dbReference type="EMBL" id="RNA24021.1"/>
    </source>
</evidence>
<evidence type="ECO:0000313" key="2">
    <source>
        <dbReference type="Proteomes" id="UP000276133"/>
    </source>
</evidence>
<gene>
    <name evidence="1" type="ORF">BpHYR1_001159</name>
</gene>
<organism evidence="1 2">
    <name type="scientific">Brachionus plicatilis</name>
    <name type="common">Marine rotifer</name>
    <name type="synonym">Brachionus muelleri</name>
    <dbReference type="NCBI Taxonomy" id="10195"/>
    <lineage>
        <taxon>Eukaryota</taxon>
        <taxon>Metazoa</taxon>
        <taxon>Spiralia</taxon>
        <taxon>Gnathifera</taxon>
        <taxon>Rotifera</taxon>
        <taxon>Eurotatoria</taxon>
        <taxon>Monogononta</taxon>
        <taxon>Pseudotrocha</taxon>
        <taxon>Ploima</taxon>
        <taxon>Brachionidae</taxon>
        <taxon>Brachionus</taxon>
    </lineage>
</organism>
<keyword evidence="2" id="KW-1185">Reference proteome</keyword>
<reference evidence="1 2" key="1">
    <citation type="journal article" date="2018" name="Sci. Rep.">
        <title>Genomic signatures of local adaptation to the degree of environmental predictability in rotifers.</title>
        <authorList>
            <person name="Franch-Gras L."/>
            <person name="Hahn C."/>
            <person name="Garcia-Roger E.M."/>
            <person name="Carmona M.J."/>
            <person name="Serra M."/>
            <person name="Gomez A."/>
        </authorList>
    </citation>
    <scope>NUCLEOTIDE SEQUENCE [LARGE SCALE GENOMIC DNA]</scope>
    <source>
        <strain evidence="1">HYR1</strain>
    </source>
</reference>
<accession>A0A3M7RKF9</accession>
<dbReference type="AlphaFoldDB" id="A0A3M7RKF9"/>
<sequence length="59" mass="6660">MRNGAISEIDSNLKFDFGRFLPSKSLIQANLIRLLTYLELKHLNKTKNLTAVNNQGADL</sequence>
<protein>
    <submittedName>
        <fullName evidence="1">Uncharacterized protein</fullName>
    </submittedName>
</protein>
<comment type="caution">
    <text evidence="1">The sequence shown here is derived from an EMBL/GenBank/DDBJ whole genome shotgun (WGS) entry which is preliminary data.</text>
</comment>
<dbReference type="EMBL" id="REGN01003181">
    <property type="protein sequence ID" value="RNA24021.1"/>
    <property type="molecule type" value="Genomic_DNA"/>
</dbReference>
<proteinExistence type="predicted"/>